<dbReference type="SMART" id="SM00232">
    <property type="entry name" value="JAB_MPN"/>
    <property type="match status" value="1"/>
</dbReference>
<dbReference type="EMBL" id="HBUF01179806">
    <property type="protein sequence ID" value="CAG6655009.1"/>
    <property type="molecule type" value="Transcribed_RNA"/>
</dbReference>
<dbReference type="InterPro" id="IPR044098">
    <property type="entry name" value="STAMBP/STALP-like_MPN"/>
</dbReference>
<dbReference type="Gene3D" id="1.20.58.80">
    <property type="entry name" value="Phosphotransferase system, lactose/cellobiose-type IIA subunit"/>
    <property type="match status" value="1"/>
</dbReference>
<accession>A0A8D8ZIS9</accession>
<feature type="domain" description="MPN" evidence="10">
    <location>
        <begin position="238"/>
        <end position="369"/>
    </location>
</feature>
<comment type="cofactor">
    <cofactor evidence="1">
        <name>Zn(2+)</name>
        <dbReference type="ChEBI" id="CHEBI:29105"/>
    </cofactor>
</comment>
<dbReference type="CDD" id="cd08066">
    <property type="entry name" value="MPN_AMSH_like"/>
    <property type="match status" value="1"/>
</dbReference>
<dbReference type="PANTHER" id="PTHR12947">
    <property type="entry name" value="AMSH-LIKE PROTEASE"/>
    <property type="match status" value="1"/>
</dbReference>
<keyword evidence="8" id="KW-0482">Metalloprotease</keyword>
<dbReference type="Pfam" id="PF08969">
    <property type="entry name" value="USP8_dimer"/>
    <property type="match status" value="1"/>
</dbReference>
<reference evidence="11" key="1">
    <citation type="submission" date="2021-05" db="EMBL/GenBank/DDBJ databases">
        <authorList>
            <person name="Alioto T."/>
            <person name="Alioto T."/>
            <person name="Gomez Garrido J."/>
        </authorList>
    </citation>
    <scope>NUCLEOTIDE SEQUENCE</scope>
</reference>
<dbReference type="GO" id="GO:0005768">
    <property type="term" value="C:endosome"/>
    <property type="evidence" value="ECO:0007669"/>
    <property type="project" value="TreeGrafter"/>
</dbReference>
<feature type="region of interest" description="Disordered" evidence="9">
    <location>
        <begin position="1"/>
        <end position="21"/>
    </location>
</feature>
<dbReference type="GO" id="GO:0140492">
    <property type="term" value="F:metal-dependent deubiquitinase activity"/>
    <property type="evidence" value="ECO:0007669"/>
    <property type="project" value="InterPro"/>
</dbReference>
<protein>
    <submittedName>
        <fullName evidence="11">STAM-binding protein-like A</fullName>
    </submittedName>
</protein>
<dbReference type="PROSITE" id="PS50249">
    <property type="entry name" value="MPN"/>
    <property type="match status" value="1"/>
</dbReference>
<dbReference type="SUPFAM" id="SSF140856">
    <property type="entry name" value="USP8 N-terminal domain-like"/>
    <property type="match status" value="1"/>
</dbReference>
<evidence type="ECO:0000256" key="7">
    <source>
        <dbReference type="ARBA" id="ARBA00022833"/>
    </source>
</evidence>
<dbReference type="InterPro" id="IPR015063">
    <property type="entry name" value="USP8_dimer"/>
</dbReference>
<dbReference type="Pfam" id="PF01398">
    <property type="entry name" value="JAB"/>
    <property type="match status" value="1"/>
</dbReference>
<organism evidence="11">
    <name type="scientific">Cacopsylla melanoneura</name>
    <dbReference type="NCBI Taxonomy" id="428564"/>
    <lineage>
        <taxon>Eukaryota</taxon>
        <taxon>Metazoa</taxon>
        <taxon>Ecdysozoa</taxon>
        <taxon>Arthropoda</taxon>
        <taxon>Hexapoda</taxon>
        <taxon>Insecta</taxon>
        <taxon>Pterygota</taxon>
        <taxon>Neoptera</taxon>
        <taxon>Paraneoptera</taxon>
        <taxon>Hemiptera</taxon>
        <taxon>Sternorrhyncha</taxon>
        <taxon>Psylloidea</taxon>
        <taxon>Psyllidae</taxon>
        <taxon>Psyllinae</taxon>
        <taxon>Cacopsylla</taxon>
    </lineage>
</organism>
<dbReference type="GO" id="GO:0070536">
    <property type="term" value="P:protein K63-linked deubiquitination"/>
    <property type="evidence" value="ECO:0007669"/>
    <property type="project" value="InterPro"/>
</dbReference>
<comment type="similarity">
    <text evidence="2">Belongs to the peptidase M67C family.</text>
</comment>
<dbReference type="GO" id="GO:0046872">
    <property type="term" value="F:metal ion binding"/>
    <property type="evidence" value="ECO:0007669"/>
    <property type="project" value="UniProtKB-KW"/>
</dbReference>
<dbReference type="GO" id="GO:0016020">
    <property type="term" value="C:membrane"/>
    <property type="evidence" value="ECO:0007669"/>
    <property type="project" value="TreeGrafter"/>
</dbReference>
<keyword evidence="5" id="KW-0833">Ubl conjugation pathway</keyword>
<evidence type="ECO:0000256" key="2">
    <source>
        <dbReference type="ARBA" id="ARBA00010981"/>
    </source>
</evidence>
<keyword evidence="7" id="KW-0862">Zinc</keyword>
<evidence type="ECO:0000256" key="6">
    <source>
        <dbReference type="ARBA" id="ARBA00022801"/>
    </source>
</evidence>
<evidence type="ECO:0000256" key="3">
    <source>
        <dbReference type="ARBA" id="ARBA00022670"/>
    </source>
</evidence>
<evidence type="ECO:0000256" key="8">
    <source>
        <dbReference type="ARBA" id="ARBA00023049"/>
    </source>
</evidence>
<dbReference type="Gene3D" id="3.40.140.10">
    <property type="entry name" value="Cytidine Deaminase, domain 2"/>
    <property type="match status" value="1"/>
</dbReference>
<evidence type="ECO:0000256" key="5">
    <source>
        <dbReference type="ARBA" id="ARBA00022786"/>
    </source>
</evidence>
<dbReference type="FunFam" id="3.40.140.10:FF:000010">
    <property type="entry name" value="AMSH-like protease isoform X1"/>
    <property type="match status" value="1"/>
</dbReference>
<dbReference type="InterPro" id="IPR037518">
    <property type="entry name" value="MPN"/>
</dbReference>
<dbReference type="GO" id="GO:0006508">
    <property type="term" value="P:proteolysis"/>
    <property type="evidence" value="ECO:0007669"/>
    <property type="project" value="UniProtKB-KW"/>
</dbReference>
<keyword evidence="4" id="KW-0479">Metal-binding</keyword>
<keyword evidence="3" id="KW-0645">Protease</keyword>
<keyword evidence="6" id="KW-0378">Hydrolase</keyword>
<dbReference type="EMBL" id="HBUF01120768">
    <property type="protein sequence ID" value="CAG6642082.1"/>
    <property type="molecule type" value="Transcribed_RNA"/>
</dbReference>
<evidence type="ECO:0000259" key="10">
    <source>
        <dbReference type="PROSITE" id="PS50249"/>
    </source>
</evidence>
<dbReference type="AlphaFoldDB" id="A0A8D8ZIS9"/>
<sequence length="410" mass="46680">MSATDIRSIPPDDRVKKLSNPEMNFDVNTPIKRYMRSGLELLRQADSYYEVSDYERCYQYYMKYIIMFLEKIPQHPEYKTTPSKDKKEIKQNVSEVLKKAEAIKVKLKEKYQVDYQAYLVDKEQRDREVALQQKQAQAEAKRKLAERSITTPSAPALHYDRIEALDKTFAQVKQVGPLPDNIYPSFDTIMSSPSRIMSISPGGPQSLPSIPSFDRATKPASAPPPSKDYGLTDYLRPVVVPAQLMSSFLVLAQRNTDRNVETCGILAGKLVQSELRITHLLLPKQAGTADSCITHHEEEIFEYQDKYNLITLGWIHTHPSQTAFLSSVDLHTHCSYQLMMPEAIAIVCAPKHNEQGVFCLTPHYGLDVIANCRQTTGFHPHPNDVPLFMIAEHSRMDYQSSVEVIDLRNS</sequence>
<feature type="region of interest" description="Disordered" evidence="9">
    <location>
        <begin position="198"/>
        <end position="227"/>
    </location>
</feature>
<dbReference type="InterPro" id="IPR000555">
    <property type="entry name" value="JAMM/MPN+_dom"/>
</dbReference>
<evidence type="ECO:0000313" key="11">
    <source>
        <dbReference type="EMBL" id="CAG6746707.1"/>
    </source>
</evidence>
<dbReference type="EMBL" id="HBUF01511170">
    <property type="protein sequence ID" value="CAG6746707.1"/>
    <property type="molecule type" value="Transcribed_RNA"/>
</dbReference>
<name>A0A8D8ZIS9_9HEMI</name>
<dbReference type="EMBL" id="HBUF01120767">
    <property type="protein sequence ID" value="CAG6642080.1"/>
    <property type="molecule type" value="Transcribed_RNA"/>
</dbReference>
<dbReference type="EMBL" id="HBUF01511171">
    <property type="protein sequence ID" value="CAG6746708.1"/>
    <property type="molecule type" value="Transcribed_RNA"/>
</dbReference>
<evidence type="ECO:0000256" key="1">
    <source>
        <dbReference type="ARBA" id="ARBA00001947"/>
    </source>
</evidence>
<evidence type="ECO:0000256" key="9">
    <source>
        <dbReference type="SAM" id="MobiDB-lite"/>
    </source>
</evidence>
<dbReference type="EMBL" id="HBUF01179805">
    <property type="protein sequence ID" value="CAG6655008.1"/>
    <property type="molecule type" value="Transcribed_RNA"/>
</dbReference>
<dbReference type="GO" id="GO:0061578">
    <property type="term" value="F:K63-linked deubiquitinase activity"/>
    <property type="evidence" value="ECO:0007669"/>
    <property type="project" value="InterPro"/>
</dbReference>
<dbReference type="EMBL" id="HBUF01372013">
    <property type="protein sequence ID" value="CAG6726630.1"/>
    <property type="molecule type" value="Transcribed_RNA"/>
</dbReference>
<dbReference type="EMBL" id="HBUF01511169">
    <property type="protein sequence ID" value="CAG6746706.1"/>
    <property type="molecule type" value="Transcribed_RNA"/>
</dbReference>
<dbReference type="PANTHER" id="PTHR12947:SF13">
    <property type="entry name" value="FI19924P1"/>
    <property type="match status" value="1"/>
</dbReference>
<proteinExistence type="inferred from homology"/>
<evidence type="ECO:0000256" key="4">
    <source>
        <dbReference type="ARBA" id="ARBA00022723"/>
    </source>
</evidence>
<dbReference type="SUPFAM" id="SSF102712">
    <property type="entry name" value="JAB1/MPN domain"/>
    <property type="match status" value="1"/>
</dbReference>